<feature type="transmembrane region" description="Helical" evidence="6">
    <location>
        <begin position="499"/>
        <end position="519"/>
    </location>
</feature>
<dbReference type="InterPro" id="IPR011701">
    <property type="entry name" value="MFS"/>
</dbReference>
<organism evidence="7 8">
    <name type="scientific">Kockovaella imperatae</name>
    <dbReference type="NCBI Taxonomy" id="4999"/>
    <lineage>
        <taxon>Eukaryota</taxon>
        <taxon>Fungi</taxon>
        <taxon>Dikarya</taxon>
        <taxon>Basidiomycota</taxon>
        <taxon>Agaricomycotina</taxon>
        <taxon>Tremellomycetes</taxon>
        <taxon>Tremellales</taxon>
        <taxon>Cuniculitremaceae</taxon>
        <taxon>Kockovaella</taxon>
    </lineage>
</organism>
<dbReference type="STRING" id="4999.A0A1Y1UN55"/>
<feature type="transmembrane region" description="Helical" evidence="6">
    <location>
        <begin position="34"/>
        <end position="56"/>
    </location>
</feature>
<feature type="transmembrane region" description="Helical" evidence="6">
    <location>
        <begin position="218"/>
        <end position="240"/>
    </location>
</feature>
<feature type="compositionally biased region" description="Low complexity" evidence="5">
    <location>
        <begin position="357"/>
        <end position="368"/>
    </location>
</feature>
<dbReference type="Pfam" id="PF07690">
    <property type="entry name" value="MFS_1"/>
    <property type="match status" value="1"/>
</dbReference>
<feature type="transmembrane region" description="Helical" evidence="6">
    <location>
        <begin position="318"/>
        <end position="340"/>
    </location>
</feature>
<dbReference type="Gene3D" id="1.20.1250.20">
    <property type="entry name" value="MFS general substrate transporter like domains"/>
    <property type="match status" value="1"/>
</dbReference>
<reference evidence="7 8" key="1">
    <citation type="submission" date="2017-03" db="EMBL/GenBank/DDBJ databases">
        <title>Widespread Adenine N6-methylation of Active Genes in Fungi.</title>
        <authorList>
            <consortium name="DOE Joint Genome Institute"/>
            <person name="Mondo S.J."/>
            <person name="Dannebaum R.O."/>
            <person name="Kuo R.C."/>
            <person name="Louie K.B."/>
            <person name="Bewick A.J."/>
            <person name="Labutti K."/>
            <person name="Haridas S."/>
            <person name="Kuo A."/>
            <person name="Salamov A."/>
            <person name="Ahrendt S.R."/>
            <person name="Lau R."/>
            <person name="Bowen B.P."/>
            <person name="Lipzen A."/>
            <person name="Sullivan W."/>
            <person name="Andreopoulos W.B."/>
            <person name="Clum A."/>
            <person name="Lindquist E."/>
            <person name="Daum C."/>
            <person name="Northen T.R."/>
            <person name="Ramamoorthy G."/>
            <person name="Schmitz R.J."/>
            <person name="Gryganskyi A."/>
            <person name="Culley D."/>
            <person name="Magnuson J."/>
            <person name="James T.Y."/>
            <person name="O'Malley M.A."/>
            <person name="Stajich J.E."/>
            <person name="Spatafora J.W."/>
            <person name="Visel A."/>
            <person name="Grigoriev I.V."/>
        </authorList>
    </citation>
    <scope>NUCLEOTIDE SEQUENCE [LARGE SCALE GENOMIC DNA]</scope>
    <source>
        <strain evidence="7 8">NRRL Y-17943</strain>
    </source>
</reference>
<dbReference type="GeneID" id="33555061"/>
<evidence type="ECO:0000256" key="1">
    <source>
        <dbReference type="ARBA" id="ARBA00004141"/>
    </source>
</evidence>
<dbReference type="GO" id="GO:0016020">
    <property type="term" value="C:membrane"/>
    <property type="evidence" value="ECO:0007669"/>
    <property type="project" value="UniProtKB-SubCell"/>
</dbReference>
<evidence type="ECO:0000313" key="8">
    <source>
        <dbReference type="Proteomes" id="UP000193218"/>
    </source>
</evidence>
<comment type="caution">
    <text evidence="7">The sequence shown here is derived from an EMBL/GenBank/DDBJ whole genome shotgun (WGS) entry which is preliminary data.</text>
</comment>
<evidence type="ECO:0000256" key="3">
    <source>
        <dbReference type="ARBA" id="ARBA00022989"/>
    </source>
</evidence>
<dbReference type="OrthoDB" id="5204190at2759"/>
<dbReference type="InterPro" id="IPR036259">
    <property type="entry name" value="MFS_trans_sf"/>
</dbReference>
<gene>
    <name evidence="7" type="ORF">BD324DRAFT_577371</name>
</gene>
<keyword evidence="2 6" id="KW-0812">Transmembrane</keyword>
<dbReference type="Proteomes" id="UP000193218">
    <property type="component" value="Unassembled WGS sequence"/>
</dbReference>
<feature type="region of interest" description="Disordered" evidence="5">
    <location>
        <begin position="350"/>
        <end position="395"/>
    </location>
</feature>
<dbReference type="PANTHER" id="PTHR23507:SF13">
    <property type="entry name" value="MFS GENERAL SUBSTRATE TRANSPORTER"/>
    <property type="match status" value="1"/>
</dbReference>
<keyword evidence="4 6" id="KW-0472">Membrane</keyword>
<protein>
    <submittedName>
        <fullName evidence="7">Major facilitator superfamily domain-containing protein</fullName>
    </submittedName>
</protein>
<dbReference type="EMBL" id="NBSH01000003">
    <property type="protein sequence ID" value="ORX38886.1"/>
    <property type="molecule type" value="Genomic_DNA"/>
</dbReference>
<dbReference type="RefSeq" id="XP_021872749.1">
    <property type="nucleotide sequence ID" value="XM_022013253.1"/>
</dbReference>
<name>A0A1Y1UN55_9TREE</name>
<evidence type="ECO:0000256" key="2">
    <source>
        <dbReference type="ARBA" id="ARBA00022692"/>
    </source>
</evidence>
<comment type="subcellular location">
    <subcellularLocation>
        <location evidence="1">Membrane</location>
        <topology evidence="1">Multi-pass membrane protein</topology>
    </subcellularLocation>
</comment>
<accession>A0A1Y1UN55</accession>
<evidence type="ECO:0000256" key="4">
    <source>
        <dbReference type="ARBA" id="ARBA00023136"/>
    </source>
</evidence>
<dbReference type="SUPFAM" id="SSF103473">
    <property type="entry name" value="MFS general substrate transporter"/>
    <property type="match status" value="1"/>
</dbReference>
<feature type="transmembrane region" description="Helical" evidence="6">
    <location>
        <begin position="281"/>
        <end position="306"/>
    </location>
</feature>
<dbReference type="GO" id="GO:0022857">
    <property type="term" value="F:transmembrane transporter activity"/>
    <property type="evidence" value="ECO:0007669"/>
    <property type="project" value="InterPro"/>
</dbReference>
<feature type="region of interest" description="Disordered" evidence="5">
    <location>
        <begin position="1"/>
        <end position="24"/>
    </location>
</feature>
<dbReference type="InParanoid" id="A0A1Y1UN55"/>
<feature type="transmembrane region" description="Helical" evidence="6">
    <location>
        <begin position="188"/>
        <end position="206"/>
    </location>
</feature>
<evidence type="ECO:0000256" key="5">
    <source>
        <dbReference type="SAM" id="MobiDB-lite"/>
    </source>
</evidence>
<evidence type="ECO:0000256" key="6">
    <source>
        <dbReference type="SAM" id="Phobius"/>
    </source>
</evidence>
<keyword evidence="3 6" id="KW-1133">Transmembrane helix</keyword>
<dbReference type="AlphaFoldDB" id="A0A1Y1UN55"/>
<evidence type="ECO:0000313" key="7">
    <source>
        <dbReference type="EMBL" id="ORX38886.1"/>
    </source>
</evidence>
<feature type="transmembrane region" description="Helical" evidence="6">
    <location>
        <begin position="92"/>
        <end position="114"/>
    </location>
</feature>
<keyword evidence="8" id="KW-1185">Reference proteome</keyword>
<proteinExistence type="predicted"/>
<dbReference type="PANTHER" id="PTHR23507">
    <property type="entry name" value="ZGC:174356"/>
    <property type="match status" value="1"/>
</dbReference>
<sequence>MKSVTPARETTPLLPKHESNSPSHSGWFPPIRRVMFTACLLSLTFAFTQTSLIYSFRTMTCNEYYKHHAWDGPEDKNRCAIPRIESSTAASIALMSSTTTMCTLLNLFVTGYWIKRFGPKAAMFQQTAWAAMRNLTQIYAQTVGGATGIKIIQTTQLFNIMGSGGGYGLAANSFIAFLAEPEERTSQFGVLGGIMMLGAAGGYTFGGLSERLIGPLAPFQFAFGLLVFCTIFGSLFLPYFEPEKQDDEHEKQSKSFLSPLKVFVPVKKEQPDGRLKRDWNLFLLGSGAFFSVLATGYVGMALQLVATNVFAFGPADSGIMLSIFLLMKAFFLSLLFPRIIKSGRQWLSKSPASEPITRSSSVSSSRTVAQEDLDDPVQAEEPTVVSAPQHNPAPAPTDVKHGSLWDLYFLRGSIFLDGFLTSWVSLAHQGWHMYLAAVVLPFASGTGSACKGVTLDFVGPDERADALSAIALVEKLAQVSTVAMFGTVFSALSEVGRPLLIFLANGAIAMVGCVLLLCVKLPRQSGVMI</sequence>